<comment type="caution">
    <text evidence="1">The sequence shown here is derived from an EMBL/GenBank/DDBJ whole genome shotgun (WGS) entry which is preliminary data.</text>
</comment>
<proteinExistence type="predicted"/>
<dbReference type="EMBL" id="JAKOGI010000711">
    <property type="protein sequence ID" value="KAJ8431176.1"/>
    <property type="molecule type" value="Genomic_DNA"/>
</dbReference>
<keyword evidence="2" id="KW-1185">Reference proteome</keyword>
<dbReference type="Proteomes" id="UP001153076">
    <property type="component" value="Unassembled WGS sequence"/>
</dbReference>
<organism evidence="1 2">
    <name type="scientific">Carnegiea gigantea</name>
    <dbReference type="NCBI Taxonomy" id="171969"/>
    <lineage>
        <taxon>Eukaryota</taxon>
        <taxon>Viridiplantae</taxon>
        <taxon>Streptophyta</taxon>
        <taxon>Embryophyta</taxon>
        <taxon>Tracheophyta</taxon>
        <taxon>Spermatophyta</taxon>
        <taxon>Magnoliopsida</taxon>
        <taxon>eudicotyledons</taxon>
        <taxon>Gunneridae</taxon>
        <taxon>Pentapetalae</taxon>
        <taxon>Caryophyllales</taxon>
        <taxon>Cactineae</taxon>
        <taxon>Cactaceae</taxon>
        <taxon>Cactoideae</taxon>
        <taxon>Echinocereeae</taxon>
        <taxon>Carnegiea</taxon>
    </lineage>
</organism>
<sequence length="276" mass="30615">MLVIESSIKNGGKVLSRFLCQRYLLGLRTRSLPKSLVGQNLSEQHLINALKFKPQDWTNAAKKNVGTLQAQKKNDMANAQKDNDRANAQKGNCGKCKHDIQQANSEMKKGCENSVGNDGLRGGEKITITRNAINSCENDSLGNEGVKESAKLPVECSVSSLQPISCLLPKMNLGYSFLVRGKDRKLSDIVEVFKATWKRKNDTLNEEDATLYDKIVKESTKNQAMSQFELLEKCFGPQNQDCVICFGDCVKPKDIKGPELSKVDLKAELQQKKSST</sequence>
<gene>
    <name evidence="1" type="ORF">Cgig2_008743</name>
</gene>
<evidence type="ECO:0000313" key="1">
    <source>
        <dbReference type="EMBL" id="KAJ8431176.1"/>
    </source>
</evidence>
<evidence type="ECO:0000313" key="2">
    <source>
        <dbReference type="Proteomes" id="UP001153076"/>
    </source>
</evidence>
<name>A0A9Q1Q7L2_9CARY</name>
<protein>
    <submittedName>
        <fullName evidence="1">Uncharacterized protein</fullName>
    </submittedName>
</protein>
<dbReference type="AlphaFoldDB" id="A0A9Q1Q7L2"/>
<reference evidence="1" key="1">
    <citation type="submission" date="2022-04" db="EMBL/GenBank/DDBJ databases">
        <title>Carnegiea gigantea Genome sequencing and assembly v2.</title>
        <authorList>
            <person name="Copetti D."/>
            <person name="Sanderson M.J."/>
            <person name="Burquez A."/>
            <person name="Wojciechowski M.F."/>
        </authorList>
    </citation>
    <scope>NUCLEOTIDE SEQUENCE</scope>
    <source>
        <strain evidence="1">SGP5-SGP5p</strain>
        <tissue evidence="1">Aerial part</tissue>
    </source>
</reference>
<accession>A0A9Q1Q7L2</accession>